<reference evidence="1 2" key="1">
    <citation type="submission" date="2015-10" db="EMBL/GenBank/DDBJ databases">
        <title>Draft genome sequence of Streptomyces bungoensis DSM 41781, type strain for the species Streptomyces bungoensis.</title>
        <authorList>
            <person name="Ruckert C."/>
            <person name="Winkler A."/>
            <person name="Kalinowski J."/>
            <person name="Kampfer P."/>
            <person name="Glaeser S."/>
        </authorList>
    </citation>
    <scope>NUCLEOTIDE SEQUENCE [LARGE SCALE GENOMIC DNA]</scope>
    <source>
        <strain evidence="1 2">DSM 41781</strain>
    </source>
</reference>
<gene>
    <name evidence="1" type="ORF">AQJ66_36415</name>
</gene>
<comment type="caution">
    <text evidence="1">The sequence shown here is derived from an EMBL/GenBank/DDBJ whole genome shotgun (WGS) entry which is preliminary data.</text>
</comment>
<evidence type="ECO:0000313" key="2">
    <source>
        <dbReference type="Proteomes" id="UP000053024"/>
    </source>
</evidence>
<sequence length="132" mass="15365">MSTRSMDAMQALSRFGELAWFKLPADYNQVYGYHQVPYIGWRYTAPREGVAQYIEDAVREVHTQVEWELDRSRKNWILLPSRILREAKGLESPAFADTIQSINVHDQDFCLKALSDLEQIIARLQQLPIPEN</sequence>
<proteinExistence type="predicted"/>
<name>A0A117R7B6_9ACTN</name>
<evidence type="ECO:0000313" key="1">
    <source>
        <dbReference type="EMBL" id="KUN75179.1"/>
    </source>
</evidence>
<dbReference type="STRING" id="285568.AQJ66_36415"/>
<keyword evidence="2" id="KW-1185">Reference proteome</keyword>
<dbReference type="Proteomes" id="UP000053024">
    <property type="component" value="Unassembled WGS sequence"/>
</dbReference>
<organism evidence="1 2">
    <name type="scientific">Streptomyces bungoensis</name>
    <dbReference type="NCBI Taxonomy" id="285568"/>
    <lineage>
        <taxon>Bacteria</taxon>
        <taxon>Bacillati</taxon>
        <taxon>Actinomycetota</taxon>
        <taxon>Actinomycetes</taxon>
        <taxon>Kitasatosporales</taxon>
        <taxon>Streptomycetaceae</taxon>
        <taxon>Streptomyces</taxon>
    </lineage>
</organism>
<protein>
    <submittedName>
        <fullName evidence="1">Uncharacterized protein</fullName>
    </submittedName>
</protein>
<accession>A0A117R7B6</accession>
<dbReference type="EMBL" id="LMWX01000100">
    <property type="protein sequence ID" value="KUN75179.1"/>
    <property type="molecule type" value="Genomic_DNA"/>
</dbReference>
<dbReference type="AlphaFoldDB" id="A0A117R7B6"/>